<proteinExistence type="predicted"/>
<organism evidence="1 2">
    <name type="scientific">Maribacter cobaltidurans</name>
    <dbReference type="NCBI Taxonomy" id="1178778"/>
    <lineage>
        <taxon>Bacteria</taxon>
        <taxon>Pseudomonadati</taxon>
        <taxon>Bacteroidota</taxon>
        <taxon>Flavobacteriia</taxon>
        <taxon>Flavobacteriales</taxon>
        <taxon>Flavobacteriaceae</taxon>
        <taxon>Maribacter</taxon>
    </lineage>
</organism>
<gene>
    <name evidence="1" type="ORF">CJ263_11605</name>
</gene>
<sequence>MPLTPLNWDLRSRTRRQDDSVENGRKFVYQHDFTEKKCVLLALLGMSLGISAQESKNQNIFKQMFGVSVSETSDKFEGTTTYQMKGNRVFSQLSGANALSNLLFDSKNVTFNTFLNLEKHITEDGSFELSILLKVEADNEVWVRIRKGESLIFLLDNQRLELSTSGSFNTDYDLMDHSSVANSRYPISKEDLHKINNSEKVEFRIMLDSFQSGEAEERDRNDQHLDGKFTKKNKRVWTEFYEDYLLN</sequence>
<keyword evidence="2" id="KW-1185">Reference proteome</keyword>
<evidence type="ECO:0000313" key="2">
    <source>
        <dbReference type="Proteomes" id="UP000215244"/>
    </source>
</evidence>
<dbReference type="RefSeq" id="WP_094997428.1">
    <property type="nucleotide sequence ID" value="NZ_BMJL01000003.1"/>
</dbReference>
<protein>
    <submittedName>
        <fullName evidence="1">Uncharacterized protein</fullName>
    </submittedName>
</protein>
<dbReference type="KEGG" id="marb:CJ263_11605"/>
<dbReference type="OrthoDB" id="10011946at2"/>
<name>A0A223V6Q3_9FLAO</name>
<dbReference type="EMBL" id="CP022957">
    <property type="protein sequence ID" value="ASV30810.1"/>
    <property type="molecule type" value="Genomic_DNA"/>
</dbReference>
<evidence type="ECO:0000313" key="1">
    <source>
        <dbReference type="EMBL" id="ASV30810.1"/>
    </source>
</evidence>
<dbReference type="Proteomes" id="UP000215244">
    <property type="component" value="Chromosome"/>
</dbReference>
<reference evidence="1 2" key="1">
    <citation type="submission" date="2017-08" db="EMBL/GenBank/DDBJ databases">
        <title>The complete genome sequence of Maribacter sp. B1, isolated from deep-sea sediment.</title>
        <authorList>
            <person name="Wu Y.-H."/>
            <person name="Cheng H."/>
            <person name="Xu X.-W."/>
        </authorList>
    </citation>
    <scope>NUCLEOTIDE SEQUENCE [LARGE SCALE GENOMIC DNA]</scope>
    <source>
        <strain evidence="1 2">B1</strain>
    </source>
</reference>
<dbReference type="AlphaFoldDB" id="A0A223V6Q3"/>
<accession>A0A223V6Q3</accession>